<sequence length="133" mass="15243">MLGMGSIAKNEVTEDSKRIIDICRDLVKRSGITNAEFYKKSGMRNNYWHVRLRYEAPLTTSDVEHIASTFGLTSLDIYTRALGSDAARAYEARERQNQITDDLVEPRFEDLPPQELAASRDRNRDMESETPDE</sequence>
<protein>
    <recommendedName>
        <fullName evidence="4">XRE family transcriptional regulator</fullName>
    </recommendedName>
</protein>
<reference evidence="2 3" key="1">
    <citation type="submission" date="2012-02" db="EMBL/GenBank/DDBJ databases">
        <title>Complete genome sequence of Bifidobacterium bifidum JCM 1255.</title>
        <authorList>
            <person name="Toh H."/>
            <person name="Oshima K."/>
            <person name="Morita H."/>
            <person name="Hattori M."/>
        </authorList>
    </citation>
    <scope>NUCLEOTIDE SEQUENCE [LARGE SCALE GENOMIC DNA]</scope>
    <source>
        <strain evidence="2 3">JCM 1255</strain>
    </source>
</reference>
<dbReference type="Proteomes" id="UP000035063">
    <property type="component" value="Chromosome"/>
</dbReference>
<proteinExistence type="predicted"/>
<feature type="region of interest" description="Disordered" evidence="1">
    <location>
        <begin position="97"/>
        <end position="133"/>
    </location>
</feature>
<name>A0ABN5UW71_BIFBI</name>
<evidence type="ECO:0000256" key="1">
    <source>
        <dbReference type="SAM" id="MobiDB-lite"/>
    </source>
</evidence>
<reference evidence="3" key="2">
    <citation type="journal article" date="2015" name="J. Biotechnol.">
        <title>Complete genome sequence of Bifidobacterium bifidum JCM 1255(T) isolated from feces of a breast-fed infant.</title>
        <authorList>
            <person name="Morita H."/>
            <person name="Toh H."/>
            <person name="Oshima K."/>
            <person name="Nakano A."/>
            <person name="Shindo C."/>
            <person name="Komiya K."/>
            <person name="Arakawa K."/>
            <person name="Suda W."/>
            <person name="Honda K."/>
            <person name="Hattori M."/>
        </authorList>
    </citation>
    <scope>NUCLEOTIDE SEQUENCE [LARGE SCALE GENOMIC DNA]</scope>
    <source>
        <strain evidence="3">JCM 1255</strain>
    </source>
</reference>
<organism evidence="2 3">
    <name type="scientific">Bifidobacterium bifidum ATCC 29521 = JCM 1255 = DSM 20456</name>
    <dbReference type="NCBI Taxonomy" id="500634"/>
    <lineage>
        <taxon>Bacteria</taxon>
        <taxon>Bacillati</taxon>
        <taxon>Actinomycetota</taxon>
        <taxon>Actinomycetes</taxon>
        <taxon>Bifidobacteriales</taxon>
        <taxon>Bifidobacteriaceae</taxon>
        <taxon>Bifidobacterium</taxon>
    </lineage>
</organism>
<dbReference type="EMBL" id="AP012323">
    <property type="protein sequence ID" value="BAQ98088.1"/>
    <property type="molecule type" value="Genomic_DNA"/>
</dbReference>
<accession>A0ABN5UW71</accession>
<evidence type="ECO:0008006" key="4">
    <source>
        <dbReference type="Google" id="ProtNLM"/>
    </source>
</evidence>
<feature type="compositionally biased region" description="Basic and acidic residues" evidence="1">
    <location>
        <begin position="118"/>
        <end position="127"/>
    </location>
</feature>
<evidence type="ECO:0000313" key="3">
    <source>
        <dbReference type="Proteomes" id="UP000035063"/>
    </source>
</evidence>
<keyword evidence="3" id="KW-1185">Reference proteome</keyword>
<gene>
    <name evidence="2" type="ORF">BBBF_0881</name>
</gene>
<evidence type="ECO:0000313" key="2">
    <source>
        <dbReference type="EMBL" id="BAQ98088.1"/>
    </source>
</evidence>